<dbReference type="CDD" id="cd18139">
    <property type="entry name" value="HLD_clamp_RarA"/>
    <property type="match status" value="1"/>
</dbReference>
<evidence type="ECO:0000256" key="6">
    <source>
        <dbReference type="ARBA" id="ARBA00022840"/>
    </source>
</evidence>
<reference evidence="8 9" key="1">
    <citation type="journal article" date="2014" name="Int. J. Syst. Evol. Microbiol.">
        <title>Complete genome sequence of Corynebacterium casei LMG S-19264T (=DSM 44701T), isolated from a smear-ripened cheese.</title>
        <authorList>
            <consortium name="US DOE Joint Genome Institute (JGI-PGF)"/>
            <person name="Walter F."/>
            <person name="Albersmeier A."/>
            <person name="Kalinowski J."/>
            <person name="Ruckert C."/>
        </authorList>
    </citation>
    <scope>NUCLEOTIDE SEQUENCE [LARGE SCALE GENOMIC DNA]</scope>
    <source>
        <strain evidence="8 9">NBRC 110095</strain>
    </source>
</reference>
<dbReference type="GO" id="GO:0006261">
    <property type="term" value="P:DNA-templated DNA replication"/>
    <property type="evidence" value="ECO:0007669"/>
    <property type="project" value="TreeGrafter"/>
</dbReference>
<dbReference type="CDD" id="cd00009">
    <property type="entry name" value="AAA"/>
    <property type="match status" value="1"/>
</dbReference>
<dbReference type="InterPro" id="IPR003959">
    <property type="entry name" value="ATPase_AAA_core"/>
</dbReference>
<keyword evidence="6" id="KW-0067">ATP-binding</keyword>
<keyword evidence="5" id="KW-0547">Nucleotide-binding</keyword>
<evidence type="ECO:0000256" key="1">
    <source>
        <dbReference type="ARBA" id="ARBA00002393"/>
    </source>
</evidence>
<accession>A0AA37T667</accession>
<name>A0AA37T667_9GAMM</name>
<dbReference type="Gene3D" id="3.40.50.300">
    <property type="entry name" value="P-loop containing nucleotide triphosphate hydrolases"/>
    <property type="match status" value="1"/>
</dbReference>
<gene>
    <name evidence="8" type="ORF">GCM10007877_31680</name>
</gene>
<dbReference type="SUPFAM" id="SSF48019">
    <property type="entry name" value="post-AAA+ oligomerization domain-like"/>
    <property type="match status" value="1"/>
</dbReference>
<dbReference type="AlphaFoldDB" id="A0AA37T667"/>
<dbReference type="RefSeq" id="WP_232595005.1">
    <property type="nucleotide sequence ID" value="NZ_BSPD01000079.1"/>
</dbReference>
<evidence type="ECO:0000259" key="7">
    <source>
        <dbReference type="SMART" id="SM00382"/>
    </source>
</evidence>
<proteinExistence type="inferred from homology"/>
<dbReference type="GO" id="GO:0017116">
    <property type="term" value="F:single-stranded DNA helicase activity"/>
    <property type="evidence" value="ECO:0007669"/>
    <property type="project" value="TreeGrafter"/>
</dbReference>
<dbReference type="GO" id="GO:0005524">
    <property type="term" value="F:ATP binding"/>
    <property type="evidence" value="ECO:0007669"/>
    <property type="project" value="UniProtKB-KW"/>
</dbReference>
<dbReference type="EMBL" id="BSPD01000079">
    <property type="protein sequence ID" value="GLS27449.1"/>
    <property type="molecule type" value="Genomic_DNA"/>
</dbReference>
<dbReference type="GO" id="GO:0003677">
    <property type="term" value="F:DNA binding"/>
    <property type="evidence" value="ECO:0007669"/>
    <property type="project" value="InterPro"/>
</dbReference>
<evidence type="ECO:0000256" key="5">
    <source>
        <dbReference type="ARBA" id="ARBA00022741"/>
    </source>
</evidence>
<comment type="function">
    <text evidence="1">DNA-dependent ATPase that plays important roles in cellular responses to stalled DNA replication processes.</text>
</comment>
<dbReference type="FunFam" id="1.10.3710.10:FF:000001">
    <property type="entry name" value="Replication-associated recombination protein A"/>
    <property type="match status" value="1"/>
</dbReference>
<dbReference type="Gene3D" id="1.10.3710.10">
    <property type="entry name" value="DNA polymerase III clamp loader subunits, C-terminal domain"/>
    <property type="match status" value="1"/>
</dbReference>
<organism evidence="8 9">
    <name type="scientific">Marinibactrum halimedae</name>
    <dbReference type="NCBI Taxonomy" id="1444977"/>
    <lineage>
        <taxon>Bacteria</taxon>
        <taxon>Pseudomonadati</taxon>
        <taxon>Pseudomonadota</taxon>
        <taxon>Gammaproteobacteria</taxon>
        <taxon>Cellvibrionales</taxon>
        <taxon>Cellvibrionaceae</taxon>
        <taxon>Marinibactrum</taxon>
    </lineage>
</organism>
<dbReference type="Gene3D" id="1.10.8.60">
    <property type="match status" value="1"/>
</dbReference>
<dbReference type="Gene3D" id="1.20.272.10">
    <property type="match status" value="1"/>
</dbReference>
<dbReference type="Pfam" id="PF12002">
    <property type="entry name" value="MgsA_C"/>
    <property type="match status" value="1"/>
</dbReference>
<protein>
    <recommendedName>
        <fullName evidence="3">Replication-associated recombination protein A</fullName>
    </recommendedName>
</protein>
<evidence type="ECO:0000313" key="8">
    <source>
        <dbReference type="EMBL" id="GLS27449.1"/>
    </source>
</evidence>
<keyword evidence="4" id="KW-0235">DNA replication</keyword>
<evidence type="ECO:0000256" key="4">
    <source>
        <dbReference type="ARBA" id="ARBA00022705"/>
    </source>
</evidence>
<evidence type="ECO:0000256" key="2">
    <source>
        <dbReference type="ARBA" id="ARBA00008959"/>
    </source>
</evidence>
<dbReference type="Pfam" id="PF00004">
    <property type="entry name" value="AAA"/>
    <property type="match status" value="1"/>
</dbReference>
<dbReference type="GO" id="GO:0016887">
    <property type="term" value="F:ATP hydrolysis activity"/>
    <property type="evidence" value="ECO:0007669"/>
    <property type="project" value="InterPro"/>
</dbReference>
<feature type="domain" description="AAA+ ATPase" evidence="7">
    <location>
        <begin position="79"/>
        <end position="196"/>
    </location>
</feature>
<dbReference type="PANTHER" id="PTHR13779:SF7">
    <property type="entry name" value="ATPASE WRNIP1"/>
    <property type="match status" value="1"/>
</dbReference>
<dbReference type="PANTHER" id="PTHR13779">
    <property type="entry name" value="WERNER HELICASE-INTERACTING PROTEIN 1 FAMILY MEMBER"/>
    <property type="match status" value="1"/>
</dbReference>
<dbReference type="GO" id="GO:0000731">
    <property type="term" value="P:DNA synthesis involved in DNA repair"/>
    <property type="evidence" value="ECO:0007669"/>
    <property type="project" value="TreeGrafter"/>
</dbReference>
<evidence type="ECO:0000313" key="9">
    <source>
        <dbReference type="Proteomes" id="UP001156870"/>
    </source>
</evidence>
<dbReference type="InterPro" id="IPR008921">
    <property type="entry name" value="DNA_pol3_clamp-load_cplx_C"/>
</dbReference>
<dbReference type="SUPFAM" id="SSF52540">
    <property type="entry name" value="P-loop containing nucleoside triphosphate hydrolases"/>
    <property type="match status" value="1"/>
</dbReference>
<sequence>MTDDLFGDGAANNTALRAGLSQHQSQRQPQGVDAFQHGAPLRFQPLASRLRPLTLNEYCGQRHLLAEGKPLREAIERDALHSMIFWGPPGVGKTSLAKTIAELTHAHFQTLSAVLAGVKEIRAAVAEAQQVSWQQNRKTVLFVDEVHRFNKSQQDAFLPFVEDGTIIFIGATTENPSFELNNALLSRCRVYVLKALDEADLQVLLQRALSVPERGYGEENIHITEEVRQLLIKGADGDGRKLLNLLELCVDLAEESDLKGSDTQEGADGARIITEAVVREVMVADVRRFDKGGDQFYDQISALHKSVRGSHPDAALYWCMRMMDGGCDPFYVARRVVRMAVEDIGNADPRALQLAINAWETHERLGSPEGELAIAQAVVYLASAPKSNAVYSAFKQVRKDVSELPSFDVPLHLRNAPTQLMKSLDYGAEYRYAHDEPEAYAAGENYFPEALKDRQYYFPTSRGLEAKISEKLKYLKSLDENSPNKRYD</sequence>
<dbReference type="FunFam" id="1.20.272.10:FF:000001">
    <property type="entry name" value="Putative AAA family ATPase"/>
    <property type="match status" value="1"/>
</dbReference>
<dbReference type="FunFam" id="3.40.50.300:FF:000137">
    <property type="entry name" value="Replication-associated recombination protein A"/>
    <property type="match status" value="1"/>
</dbReference>
<dbReference type="SMART" id="SM00382">
    <property type="entry name" value="AAA"/>
    <property type="match status" value="1"/>
</dbReference>
<dbReference type="Proteomes" id="UP001156870">
    <property type="component" value="Unassembled WGS sequence"/>
</dbReference>
<comment type="caution">
    <text evidence="8">The sequence shown here is derived from an EMBL/GenBank/DDBJ whole genome shotgun (WGS) entry which is preliminary data.</text>
</comment>
<evidence type="ECO:0000256" key="3">
    <source>
        <dbReference type="ARBA" id="ARBA00020776"/>
    </source>
</evidence>
<dbReference type="InterPro" id="IPR051314">
    <property type="entry name" value="AAA_ATPase_RarA/MGS1/WRNIP1"/>
</dbReference>
<dbReference type="InterPro" id="IPR032423">
    <property type="entry name" value="AAA_assoc_2"/>
</dbReference>
<dbReference type="InterPro" id="IPR021886">
    <property type="entry name" value="MgsA_C"/>
</dbReference>
<comment type="similarity">
    <text evidence="2">Belongs to the AAA ATPase family. RarA/MGS1/WRNIP1 subfamily.</text>
</comment>
<dbReference type="GO" id="GO:0008047">
    <property type="term" value="F:enzyme activator activity"/>
    <property type="evidence" value="ECO:0007669"/>
    <property type="project" value="TreeGrafter"/>
</dbReference>
<keyword evidence="9" id="KW-1185">Reference proteome</keyword>
<dbReference type="Pfam" id="PF16193">
    <property type="entry name" value="AAA_assoc_2"/>
    <property type="match status" value="1"/>
</dbReference>
<dbReference type="InterPro" id="IPR027417">
    <property type="entry name" value="P-loop_NTPase"/>
</dbReference>
<dbReference type="InterPro" id="IPR003593">
    <property type="entry name" value="AAA+_ATPase"/>
</dbReference>